<accession>A0AAW0NUP4</accession>
<evidence type="ECO:0000313" key="3">
    <source>
        <dbReference type="Proteomes" id="UP001460270"/>
    </source>
</evidence>
<name>A0AAW0NUP4_9GOBI</name>
<evidence type="ECO:0000313" key="2">
    <source>
        <dbReference type="EMBL" id="KAK7909534.1"/>
    </source>
</evidence>
<feature type="compositionally biased region" description="Pro residues" evidence="1">
    <location>
        <begin position="53"/>
        <end position="69"/>
    </location>
</feature>
<dbReference type="EMBL" id="JBBPFD010000010">
    <property type="protein sequence ID" value="KAK7909534.1"/>
    <property type="molecule type" value="Genomic_DNA"/>
</dbReference>
<sequence length="278" mass="29862">MEQVVSSGPVFDFSTLDSSGLTEQVRNTVVVFKMVKAVQSARGVKEGRTQSDPPAPEPTQAPALAPAPPSGSEHMSADSDSPPEQVPDQSCPDPAPSSSGPTAPDSPLLINGHYSVEEYQAIYHSVVDPMLTCVAPISPSTSAPPPDFLLALGLVPKRPAADSTSTQPPAKRHNFLSTSSCFSSNAKVTIEDTVNIFCVSNFACPSHISKNQLPEPQPTTNIYRGQSSMLPFLMLQPSTNIYRGQTIFQPPCRLLLMPQPTTNIYRGQPIFNLHVAFF</sequence>
<comment type="caution">
    <text evidence="2">The sequence shown here is derived from an EMBL/GenBank/DDBJ whole genome shotgun (WGS) entry which is preliminary data.</text>
</comment>
<dbReference type="Proteomes" id="UP001460270">
    <property type="component" value="Unassembled WGS sequence"/>
</dbReference>
<gene>
    <name evidence="2" type="ORF">WMY93_014218</name>
</gene>
<dbReference type="AlphaFoldDB" id="A0AAW0NUP4"/>
<feature type="region of interest" description="Disordered" evidence="1">
    <location>
        <begin position="39"/>
        <end position="109"/>
    </location>
</feature>
<proteinExistence type="predicted"/>
<reference evidence="3" key="1">
    <citation type="submission" date="2024-04" db="EMBL/GenBank/DDBJ databases">
        <title>Salinicola lusitanus LLJ914,a marine bacterium isolated from the Okinawa Trough.</title>
        <authorList>
            <person name="Li J."/>
        </authorList>
    </citation>
    <scope>NUCLEOTIDE SEQUENCE [LARGE SCALE GENOMIC DNA]</scope>
</reference>
<keyword evidence="3" id="KW-1185">Reference proteome</keyword>
<organism evidence="2 3">
    <name type="scientific">Mugilogobius chulae</name>
    <name type="common">yellowstripe goby</name>
    <dbReference type="NCBI Taxonomy" id="88201"/>
    <lineage>
        <taxon>Eukaryota</taxon>
        <taxon>Metazoa</taxon>
        <taxon>Chordata</taxon>
        <taxon>Craniata</taxon>
        <taxon>Vertebrata</taxon>
        <taxon>Euteleostomi</taxon>
        <taxon>Actinopterygii</taxon>
        <taxon>Neopterygii</taxon>
        <taxon>Teleostei</taxon>
        <taxon>Neoteleostei</taxon>
        <taxon>Acanthomorphata</taxon>
        <taxon>Gobiaria</taxon>
        <taxon>Gobiiformes</taxon>
        <taxon>Gobioidei</taxon>
        <taxon>Gobiidae</taxon>
        <taxon>Gobionellinae</taxon>
        <taxon>Mugilogobius</taxon>
    </lineage>
</organism>
<protein>
    <submittedName>
        <fullName evidence="2">Uncharacterized protein</fullName>
    </submittedName>
</protein>
<evidence type="ECO:0000256" key="1">
    <source>
        <dbReference type="SAM" id="MobiDB-lite"/>
    </source>
</evidence>